<dbReference type="AlphaFoldDB" id="A0A5N0TGP0"/>
<evidence type="ECO:0000313" key="1">
    <source>
        <dbReference type="EMBL" id="KAA9134222.1"/>
    </source>
</evidence>
<gene>
    <name evidence="1" type="ORF">F3N42_00265</name>
</gene>
<dbReference type="EMBL" id="VYXP01000001">
    <property type="protein sequence ID" value="KAA9134222.1"/>
    <property type="molecule type" value="Genomic_DNA"/>
</dbReference>
<proteinExistence type="predicted"/>
<evidence type="ECO:0000313" key="2">
    <source>
        <dbReference type="Proteomes" id="UP000325372"/>
    </source>
</evidence>
<protein>
    <submittedName>
        <fullName evidence="1">BamA/TamA family outer membrane protein</fullName>
    </submittedName>
</protein>
<name>A0A5N0TGP0_9GAMM</name>
<dbReference type="Gene3D" id="2.40.160.50">
    <property type="entry name" value="membrane protein fhac: a member of the omp85/tpsb transporter family"/>
    <property type="match status" value="1"/>
</dbReference>
<sequence length="380" mass="41644">MASPARADFSDMFIDPEDGMLDASQYLVDHTLGFLPVPSIITEPAVGFGLGMMGLFFHESKAQREQREAHPEAISQAVLPSDISILGGAATTNGTWGVGGGHIGFWKEDTIRYKVFGGYSSLNLDFYSLGGRDLPEAVELNITGPAIVQNLAFRLGDSNLFLGANQMYRRVETSYEGGGVIPVPPEFLDYIREHFDFDTTTSGIGLNAEYDSVDNKFNPGTGYNWSAKWTWFNDAIGSNVDYSAYKLTALNYWALSEKFNLGFRVQYDGVSADDDARLPTYVPPFIDLRGIPKSRYQGTAVAVAEVQLGWKLDHRWTLIGFTGAGRAAQSFGDLSDASTEATYGTGFRYLIAKRFGFAMGADIARGPEETAFYIQAGSTW</sequence>
<reference evidence="1 2" key="1">
    <citation type="submission" date="2019-09" db="EMBL/GenBank/DDBJ databases">
        <title>Wenzhouxiangella sp. Genome sequencing and assembly.</title>
        <authorList>
            <person name="Zhang R."/>
        </authorList>
    </citation>
    <scope>NUCLEOTIDE SEQUENCE [LARGE SCALE GENOMIC DNA]</scope>
    <source>
        <strain evidence="1 2">W260</strain>
    </source>
</reference>
<accession>A0A5N0TGP0</accession>
<comment type="caution">
    <text evidence="1">The sequence shown here is derived from an EMBL/GenBank/DDBJ whole genome shotgun (WGS) entry which is preliminary data.</text>
</comment>
<dbReference type="Proteomes" id="UP000325372">
    <property type="component" value="Unassembled WGS sequence"/>
</dbReference>
<keyword evidence="2" id="KW-1185">Reference proteome</keyword>
<organism evidence="1 2">
    <name type="scientific">Marinihelvus fidelis</name>
    <dbReference type="NCBI Taxonomy" id="2613842"/>
    <lineage>
        <taxon>Bacteria</taxon>
        <taxon>Pseudomonadati</taxon>
        <taxon>Pseudomonadota</taxon>
        <taxon>Gammaproteobacteria</taxon>
        <taxon>Chromatiales</taxon>
        <taxon>Wenzhouxiangellaceae</taxon>
        <taxon>Marinihelvus</taxon>
    </lineage>
</organism>